<feature type="repeat" description="WD" evidence="3">
    <location>
        <begin position="54"/>
        <end position="96"/>
    </location>
</feature>
<dbReference type="InterPro" id="IPR001680">
    <property type="entry name" value="WD40_rpt"/>
</dbReference>
<evidence type="ECO:0000256" key="2">
    <source>
        <dbReference type="ARBA" id="ARBA00022737"/>
    </source>
</evidence>
<keyword evidence="1 3" id="KW-0853">WD repeat</keyword>
<feature type="compositionally biased region" description="Basic and acidic residues" evidence="4">
    <location>
        <begin position="1"/>
        <end position="10"/>
    </location>
</feature>
<accession>A0A1G7WLJ4</accession>
<evidence type="ECO:0000313" key="5">
    <source>
        <dbReference type="EMBL" id="SDG72871.1"/>
    </source>
</evidence>
<dbReference type="PROSITE" id="PS00678">
    <property type="entry name" value="WD_REPEATS_1"/>
    <property type="match status" value="1"/>
</dbReference>
<dbReference type="OrthoDB" id="218695at2"/>
<dbReference type="PANTHER" id="PTHR19848">
    <property type="entry name" value="WD40 REPEAT PROTEIN"/>
    <property type="match status" value="1"/>
</dbReference>
<evidence type="ECO:0000256" key="4">
    <source>
        <dbReference type="SAM" id="MobiDB-lite"/>
    </source>
</evidence>
<proteinExistence type="predicted"/>
<evidence type="ECO:0000313" key="6">
    <source>
        <dbReference type="Proteomes" id="UP000198614"/>
    </source>
</evidence>
<dbReference type="InterPro" id="IPR036322">
    <property type="entry name" value="WD40_repeat_dom_sf"/>
</dbReference>
<dbReference type="InterPro" id="IPR015943">
    <property type="entry name" value="WD40/YVTN_repeat-like_dom_sf"/>
</dbReference>
<protein>
    <submittedName>
        <fullName evidence="5">WD40 repeat</fullName>
    </submittedName>
</protein>
<dbReference type="Pfam" id="PF00400">
    <property type="entry name" value="WD40"/>
    <property type="match status" value="4"/>
</dbReference>
<feature type="region of interest" description="Disordered" evidence="4">
    <location>
        <begin position="1"/>
        <end position="20"/>
    </location>
</feature>
<dbReference type="InterPro" id="IPR018391">
    <property type="entry name" value="PQQ_b-propeller_rpt"/>
</dbReference>
<evidence type="ECO:0000256" key="1">
    <source>
        <dbReference type="ARBA" id="ARBA00022574"/>
    </source>
</evidence>
<dbReference type="PROSITE" id="PS50082">
    <property type="entry name" value="WD_REPEATS_2"/>
    <property type="match status" value="3"/>
</dbReference>
<dbReference type="PRINTS" id="PR00320">
    <property type="entry name" value="GPROTEINBRPT"/>
</dbReference>
<dbReference type="AlphaFoldDB" id="A0A1G7WLJ4"/>
<feature type="repeat" description="WD" evidence="3">
    <location>
        <begin position="118"/>
        <end position="159"/>
    </location>
</feature>
<dbReference type="EMBL" id="FNAX01000027">
    <property type="protein sequence ID" value="SDG72871.1"/>
    <property type="molecule type" value="Genomic_DNA"/>
</dbReference>
<dbReference type="Gene3D" id="2.130.10.10">
    <property type="entry name" value="YVTN repeat-like/Quinoprotein amine dehydrogenase"/>
    <property type="match status" value="4"/>
</dbReference>
<feature type="repeat" description="WD" evidence="3">
    <location>
        <begin position="10"/>
        <end position="44"/>
    </location>
</feature>
<dbReference type="PANTHER" id="PTHR19848:SF8">
    <property type="entry name" value="F-BOX AND WD REPEAT DOMAIN CONTAINING 7"/>
    <property type="match status" value="1"/>
</dbReference>
<dbReference type="SUPFAM" id="SSF50998">
    <property type="entry name" value="Quinoprotein alcohol dehydrogenase-like"/>
    <property type="match status" value="1"/>
</dbReference>
<dbReference type="Proteomes" id="UP000198614">
    <property type="component" value="Unassembled WGS sequence"/>
</dbReference>
<gene>
    <name evidence="5" type="ORF">SAMN05216260_12765</name>
</gene>
<reference evidence="5 6" key="1">
    <citation type="submission" date="2016-10" db="EMBL/GenBank/DDBJ databases">
        <authorList>
            <person name="de Groot N.N."/>
        </authorList>
    </citation>
    <scope>NUCLEOTIDE SEQUENCE [LARGE SCALE GENOMIC DNA]</scope>
    <source>
        <strain evidence="5 6">CGMCC 4.1859</strain>
    </source>
</reference>
<dbReference type="InterPro" id="IPR020472">
    <property type="entry name" value="WD40_PAC1"/>
</dbReference>
<organism evidence="5 6">
    <name type="scientific">Streptomyces griseoaurantiacus</name>
    <dbReference type="NCBI Taxonomy" id="68213"/>
    <lineage>
        <taxon>Bacteria</taxon>
        <taxon>Bacillati</taxon>
        <taxon>Actinomycetota</taxon>
        <taxon>Actinomycetes</taxon>
        <taxon>Kitasatosporales</taxon>
        <taxon>Streptomycetaceae</taxon>
        <taxon>Streptomyces</taxon>
        <taxon>Streptomyces aurantiacus group</taxon>
    </lineage>
</organism>
<dbReference type="SMART" id="SM00320">
    <property type="entry name" value="WD40"/>
    <property type="match status" value="10"/>
</dbReference>
<evidence type="ECO:0000256" key="3">
    <source>
        <dbReference type="PROSITE-ProRule" id="PRU00221"/>
    </source>
</evidence>
<sequence length="650" mass="68538">MRTIDLRPGPDGHAAPVTDVSFRPDGSRLATSSYDGTVLVWDVSGPAAPRPLTRLHHRRLVNAVRWNPVHPDLLATASADKTVAVWRIPDAPRLPSGPDGSGAEDTAGASAPVLLTVLARHTDDVNAVAWMPDGHRLICVSEDGRATLWDTRTGAFAGEAGTHAAHCMMVSVSAQGLVATVGEDGMIAVGDPDRPGHTVRRHCPASVEGCAWSHSGTTLAITRDDGVAELLAPDLTVRRTVTVARTAARAVAWAEDDSLFAVGAYDGCLHVFDAEGRRLHRVRDARMWPRSVALARGRVAVGSFWNGPHLLDLATATPLAEPTAPNHGPNAMAFLNGELLVGCDSGTVLAFDPESPEGPEGTEDTGGTVPEVRLLPVSDSPVLSLAADGGQFYAGTYAGNVHRCNAEGELLAVTDPLGAPVPSLCRTGDTLVAGTYNGALVALDPVSLAETGRGEPHDGSVKSLVPFGEGFASAATDRTVALGGLYDRTVLWEHGNLVNSVATLGERAVATASRDHTVQLGLLERTAGGNSWEVVRRATLLGPDESVKCVALLGDPESPVVLAGSYDFGLYRWRTDEEGTGLRSGRLVEEFRQGVSCMLPLDERRAAVAGWDGRVLIVELDTDGEVRVRRRFDLGALAGRARRDAWAVTG</sequence>
<dbReference type="InterPro" id="IPR019775">
    <property type="entry name" value="WD40_repeat_CS"/>
</dbReference>
<dbReference type="SMART" id="SM00564">
    <property type="entry name" value="PQQ"/>
    <property type="match status" value="4"/>
</dbReference>
<dbReference type="PROSITE" id="PS50294">
    <property type="entry name" value="WD_REPEATS_REGION"/>
    <property type="match status" value="2"/>
</dbReference>
<dbReference type="InterPro" id="IPR011047">
    <property type="entry name" value="Quinoprotein_ADH-like_sf"/>
</dbReference>
<name>A0A1G7WLJ4_9ACTN</name>
<dbReference type="SUPFAM" id="SSF50978">
    <property type="entry name" value="WD40 repeat-like"/>
    <property type="match status" value="1"/>
</dbReference>
<keyword evidence="2" id="KW-0677">Repeat</keyword>